<sequence>MKLLLGQLVIIALVWLGMAFYFPDMNEGSKIIFYLVTSWMLFLIVGVVKTWLHNRKEQSK</sequence>
<evidence type="ECO:0000256" key="1">
    <source>
        <dbReference type="SAM" id="Phobius"/>
    </source>
</evidence>
<proteinExistence type="predicted"/>
<dbReference type="AlphaFoldDB" id="A0A3D8PPQ8"/>
<evidence type="ECO:0000313" key="2">
    <source>
        <dbReference type="EMBL" id="RDW17238.1"/>
    </source>
</evidence>
<dbReference type="Proteomes" id="UP000256520">
    <property type="component" value="Unassembled WGS sequence"/>
</dbReference>
<evidence type="ECO:0000313" key="3">
    <source>
        <dbReference type="Proteomes" id="UP000256520"/>
    </source>
</evidence>
<feature type="transmembrane region" description="Helical" evidence="1">
    <location>
        <begin position="29"/>
        <end position="52"/>
    </location>
</feature>
<organism evidence="2 3">
    <name type="scientific">Oceanobacillus chungangensis</name>
    <dbReference type="NCBI Taxonomy" id="1229152"/>
    <lineage>
        <taxon>Bacteria</taxon>
        <taxon>Bacillati</taxon>
        <taxon>Bacillota</taxon>
        <taxon>Bacilli</taxon>
        <taxon>Bacillales</taxon>
        <taxon>Bacillaceae</taxon>
        <taxon>Oceanobacillus</taxon>
    </lineage>
</organism>
<dbReference type="EMBL" id="PIOD01000014">
    <property type="protein sequence ID" value="RDW17238.1"/>
    <property type="molecule type" value="Genomic_DNA"/>
</dbReference>
<keyword evidence="1" id="KW-1133">Transmembrane helix</keyword>
<gene>
    <name evidence="2" type="ORF">CWR45_12645</name>
</gene>
<keyword evidence="1" id="KW-0472">Membrane</keyword>
<accession>A0A3D8PPQ8</accession>
<protein>
    <submittedName>
        <fullName evidence="2">Uncharacterized protein</fullName>
    </submittedName>
</protein>
<name>A0A3D8PPQ8_9BACI</name>
<keyword evidence="3" id="KW-1185">Reference proteome</keyword>
<dbReference type="RefSeq" id="WP_115750249.1">
    <property type="nucleotide sequence ID" value="NZ_PIOD01000014.1"/>
</dbReference>
<dbReference type="OrthoDB" id="2707035at2"/>
<reference evidence="3" key="1">
    <citation type="submission" date="2017-11" db="EMBL/GenBank/DDBJ databases">
        <authorList>
            <person name="Zhu W."/>
        </authorList>
    </citation>
    <scope>NUCLEOTIDE SEQUENCE [LARGE SCALE GENOMIC DNA]</scope>
    <source>
        <strain evidence="3">CAU 1051</strain>
    </source>
</reference>
<comment type="caution">
    <text evidence="2">The sequence shown here is derived from an EMBL/GenBank/DDBJ whole genome shotgun (WGS) entry which is preliminary data.</text>
</comment>
<keyword evidence="1" id="KW-0812">Transmembrane</keyword>